<feature type="domain" description="Prolow-density lipoprotein receptor-related protein 1-like beta-propeller" evidence="2">
    <location>
        <begin position="85"/>
        <end position="184"/>
    </location>
</feature>
<evidence type="ECO:0000313" key="4">
    <source>
        <dbReference type="Proteomes" id="UP001597011"/>
    </source>
</evidence>
<dbReference type="Proteomes" id="UP001597011">
    <property type="component" value="Unassembled WGS sequence"/>
</dbReference>
<feature type="signal peptide" evidence="1">
    <location>
        <begin position="1"/>
        <end position="21"/>
    </location>
</feature>
<accession>A0ABW3BWQ4</accession>
<gene>
    <name evidence="3" type="ORF">ACFQ0I_13615</name>
</gene>
<keyword evidence="1" id="KW-0732">Signal</keyword>
<proteinExistence type="predicted"/>
<evidence type="ECO:0000256" key="1">
    <source>
        <dbReference type="SAM" id="SignalP"/>
    </source>
</evidence>
<name>A0ABW3BWQ4_9FLAO</name>
<keyword evidence="4" id="KW-1185">Reference proteome</keyword>
<feature type="chain" id="PRO_5045536268" description="Prolow-density lipoprotein receptor-related protein 1-like beta-propeller domain-containing protein" evidence="1">
    <location>
        <begin position="22"/>
        <end position="249"/>
    </location>
</feature>
<dbReference type="RefSeq" id="WP_379943153.1">
    <property type="nucleotide sequence ID" value="NZ_JBHTIB010000014.1"/>
</dbReference>
<dbReference type="InterPro" id="IPR011044">
    <property type="entry name" value="Quino_amine_DH_bsu"/>
</dbReference>
<dbReference type="SUPFAM" id="SSF50969">
    <property type="entry name" value="YVTN repeat-like/Quinoprotein amine dehydrogenase"/>
    <property type="match status" value="1"/>
</dbReference>
<dbReference type="EMBL" id="JBHTIB010000014">
    <property type="protein sequence ID" value="MFD0836811.1"/>
    <property type="molecule type" value="Genomic_DNA"/>
</dbReference>
<reference evidence="4" key="1">
    <citation type="journal article" date="2019" name="Int. J. Syst. Evol. Microbiol.">
        <title>The Global Catalogue of Microorganisms (GCM) 10K type strain sequencing project: providing services to taxonomists for standard genome sequencing and annotation.</title>
        <authorList>
            <consortium name="The Broad Institute Genomics Platform"/>
            <consortium name="The Broad Institute Genome Sequencing Center for Infectious Disease"/>
            <person name="Wu L."/>
            <person name="Ma J."/>
        </authorList>
    </citation>
    <scope>NUCLEOTIDE SEQUENCE [LARGE SCALE GENOMIC DNA]</scope>
    <source>
        <strain evidence="4">CCUG 60529</strain>
    </source>
</reference>
<evidence type="ECO:0000259" key="2">
    <source>
        <dbReference type="Pfam" id="PF16472"/>
    </source>
</evidence>
<protein>
    <recommendedName>
        <fullName evidence="2">Prolow-density lipoprotein receptor-related protein 1-like beta-propeller domain-containing protein</fullName>
    </recommendedName>
</protein>
<comment type="caution">
    <text evidence="3">The sequence shown here is derived from an EMBL/GenBank/DDBJ whole genome shotgun (WGS) entry which is preliminary data.</text>
</comment>
<dbReference type="Pfam" id="PF16472">
    <property type="entry name" value="DUF5050"/>
    <property type="match status" value="1"/>
</dbReference>
<evidence type="ECO:0000313" key="3">
    <source>
        <dbReference type="EMBL" id="MFD0836811.1"/>
    </source>
</evidence>
<sequence length="249" mass="27785">MKARKTIFTLVLLTILCSACNRDLTEDIIFPSVTENTEFKWWILTHKNYESPGIYLYNETTSTIELKLDLPENLKSPHALAFDGESLWVGGNSDNESVYQLNPETGAIISEIKNIKTEGIAVLDTYLYYSSDHVINKIEKNGTLIEAIPTKNSSYNIPDIAIYGGFLFYLRYSEKESVIKLKLSTKTESVVPGIISSGTYCLAVFNNEIITVTALNEISHNNIKTGATISTHPTEIKGWITAIAPYSQD</sequence>
<dbReference type="InterPro" id="IPR032485">
    <property type="entry name" value="LRP1-like_beta_prop"/>
</dbReference>
<organism evidence="3 4">
    <name type="scientific">Mariniflexile aquimaris</name>
    <dbReference type="NCBI Taxonomy" id="881009"/>
    <lineage>
        <taxon>Bacteria</taxon>
        <taxon>Pseudomonadati</taxon>
        <taxon>Bacteroidota</taxon>
        <taxon>Flavobacteriia</taxon>
        <taxon>Flavobacteriales</taxon>
        <taxon>Flavobacteriaceae</taxon>
        <taxon>Mariniflexile</taxon>
    </lineage>
</organism>